<dbReference type="EMBL" id="LN649231">
    <property type="protein sequence ID" value="CEI68275.1"/>
    <property type="molecule type" value="Genomic_DNA"/>
</dbReference>
<accession>A0A2L2U1Z5</accession>
<sequence>MPALHDVGLAVGIIAISDSNVLLDTFSSVDFQDVYRSPDECVDCLRKNGERDKILKQKRPVADTGAENRQPEGTN</sequence>
<evidence type="ECO:0000256" key="1">
    <source>
        <dbReference type="SAM" id="MobiDB-lite"/>
    </source>
</evidence>
<evidence type="ECO:0000313" key="3">
    <source>
        <dbReference type="Proteomes" id="UP000245910"/>
    </source>
</evidence>
<feature type="region of interest" description="Disordered" evidence="1">
    <location>
        <begin position="53"/>
        <end position="75"/>
    </location>
</feature>
<proteinExistence type="predicted"/>
<organism evidence="2 3">
    <name type="scientific">Fusarium venenatum</name>
    <dbReference type="NCBI Taxonomy" id="56646"/>
    <lineage>
        <taxon>Eukaryota</taxon>
        <taxon>Fungi</taxon>
        <taxon>Dikarya</taxon>
        <taxon>Ascomycota</taxon>
        <taxon>Pezizomycotina</taxon>
        <taxon>Sordariomycetes</taxon>
        <taxon>Hypocreomycetidae</taxon>
        <taxon>Hypocreales</taxon>
        <taxon>Nectriaceae</taxon>
        <taxon>Fusarium</taxon>
    </lineage>
</organism>
<reference evidence="3" key="1">
    <citation type="submission" date="2014-10" db="EMBL/GenBank/DDBJ databases">
        <authorList>
            <person name="King R."/>
        </authorList>
    </citation>
    <scope>NUCLEOTIDE SEQUENCE [LARGE SCALE GENOMIC DNA]</scope>
    <source>
        <strain evidence="3">A3/5</strain>
    </source>
</reference>
<name>A0A2L2U1Z5_9HYPO</name>
<protein>
    <submittedName>
        <fullName evidence="2">Uncharacterized protein</fullName>
    </submittedName>
</protein>
<evidence type="ECO:0000313" key="2">
    <source>
        <dbReference type="EMBL" id="CEI68275.1"/>
    </source>
</evidence>
<dbReference type="AlphaFoldDB" id="A0A2L2U1Z5"/>
<dbReference type="Proteomes" id="UP000245910">
    <property type="component" value="Chromosome III"/>
</dbReference>
<keyword evidence="3" id="KW-1185">Reference proteome</keyword>